<sequence length="758" mass="88499">MCFLVYYLLIYRINTKEISLLKDFSSRVFVHNYPTSPIIEARYQSNGRLYRSYYNIISLGSYPVNPKLTQKSRKDAPQYPIPDNYIVETEFSERNIRCETKYISNTKICYTIRWKEDRTEWSVDSTKSSTAVANTFLEKINWKQSAKLSGPRLFGFDIEPLYNIRLQIITSTTKVDKRKRPLEDITSRSQQNKRFNSFGSEVQKAVNQLVVKHKLINSSGQPIVYIRCIELDYKENQVYIRFKDSNPTMTTQTRLDAVVRVCDEALLCRDGYRHLAAVVPFLFREYLVSDRRNEINKIINIQVPIEIFNVDREVYDLSSVNDNLDDDILIDDHEIGNGAFRSLLTLLNVLIPVWKTGERPTIKPGDTLYIKLGGDGRNVGRKQNHVMMTFCLLNEGDEVLKPSHQFSICLYIGKEKYETLANVGKIFASQLAELKDNGIIDSDGDYWPIEFYFSGDWKFMYIIMGQNAPNSEYFCLYCECNAKSRYNMDLSWPNSGNAKGNKRSPLFPAINLCNYIPDELHILLRISDVLMDCFFKDLFKKNDFERNFKEKIEKKMCELHIHFEFFNSGRGNWNWTSLMGPDKEILLQHFPVSEFISGSRGIDIENLWREFYRLYKIIRKSSHTDEEILEFEKDAKNWVRKFCRPTIGQMNSASAIPGLYRKDDVTPYMHVFAMHIPYFLRQLKEKGLSLRLFSTCSVEKKNHEQVKLFFGGTTMGGGKKTKPVVYDILVFENRQIFYLINNIPNEITCKNIYIQDNG</sequence>
<evidence type="ECO:0000313" key="1">
    <source>
        <dbReference type="EMBL" id="GBB89610.1"/>
    </source>
</evidence>
<accession>A0A2Z6QXV2</accession>
<dbReference type="Proteomes" id="UP000247702">
    <property type="component" value="Unassembled WGS sequence"/>
</dbReference>
<keyword evidence="3" id="KW-1185">Reference proteome</keyword>
<dbReference type="EMBL" id="BEXD01001293">
    <property type="protein sequence ID" value="GBB93402.1"/>
    <property type="molecule type" value="Genomic_DNA"/>
</dbReference>
<gene>
    <name evidence="1" type="ORF">RclHR1_16340006</name>
    <name evidence="2" type="ORF">RclHR1_21610003</name>
</gene>
<dbReference type="PANTHER" id="PTHR31424">
    <property type="entry name" value="PROTEIN CBG23806"/>
    <property type="match status" value="1"/>
</dbReference>
<name>A0A2Z6QXV2_9GLOM</name>
<comment type="caution">
    <text evidence="2">The sequence shown here is derived from an EMBL/GenBank/DDBJ whole genome shotgun (WGS) entry which is preliminary data.</text>
</comment>
<dbReference type="PANTHER" id="PTHR31424:SF5">
    <property type="entry name" value="APPLE DOMAIN-CONTAINING PROTEIN"/>
    <property type="match status" value="1"/>
</dbReference>
<reference evidence="2 3" key="1">
    <citation type="submission" date="2017-11" db="EMBL/GenBank/DDBJ databases">
        <title>The genome of Rhizophagus clarus HR1 reveals common genetic basis of auxotrophy among arbuscular mycorrhizal fungi.</title>
        <authorList>
            <person name="Kobayashi Y."/>
        </authorList>
    </citation>
    <scope>NUCLEOTIDE SEQUENCE [LARGE SCALE GENOMIC DNA]</scope>
    <source>
        <strain evidence="2 3">HR1</strain>
    </source>
</reference>
<dbReference type="AlphaFoldDB" id="A0A2Z6QXV2"/>
<organism evidence="2 3">
    <name type="scientific">Rhizophagus clarus</name>
    <dbReference type="NCBI Taxonomy" id="94130"/>
    <lineage>
        <taxon>Eukaryota</taxon>
        <taxon>Fungi</taxon>
        <taxon>Fungi incertae sedis</taxon>
        <taxon>Mucoromycota</taxon>
        <taxon>Glomeromycotina</taxon>
        <taxon>Glomeromycetes</taxon>
        <taxon>Glomerales</taxon>
        <taxon>Glomeraceae</taxon>
        <taxon>Rhizophagus</taxon>
    </lineage>
</organism>
<proteinExistence type="predicted"/>
<dbReference type="EMBL" id="BEXD01000707">
    <property type="protein sequence ID" value="GBB89610.1"/>
    <property type="molecule type" value="Genomic_DNA"/>
</dbReference>
<evidence type="ECO:0000313" key="2">
    <source>
        <dbReference type="EMBL" id="GBB93402.1"/>
    </source>
</evidence>
<protein>
    <submittedName>
        <fullName evidence="2">Uncharacterized protein</fullName>
    </submittedName>
</protein>
<evidence type="ECO:0000313" key="3">
    <source>
        <dbReference type="Proteomes" id="UP000247702"/>
    </source>
</evidence>